<dbReference type="Gene3D" id="3.40.50.300">
    <property type="entry name" value="P-loop containing nucleotide triphosphate hydrolases"/>
    <property type="match status" value="1"/>
</dbReference>
<protein>
    <submittedName>
        <fullName evidence="1">Capsular polysaccharide biosynthesis protein-like protein</fullName>
    </submittedName>
</protein>
<evidence type="ECO:0000313" key="1">
    <source>
        <dbReference type="EMBL" id="ETW12725.1"/>
    </source>
</evidence>
<sequence length="279" mass="31045">MTAHGPVFERVGDHPPLFFLHIPKTSGSAQNAVIQSIWGEAALVHAESWFNEIRFGRRALIHADAVSGHIAFSDWLASGLNKTYPAATVLRDPWERLVSHLNWMDRFNHGIDPGTRDRLPARHIRVVDALAEVEIDDAKSVARMRDRLTEAGDIQLFDNLQVRMTVPVRLERRHAVSEAHVSEALESLRGFAFVASAREQAAVAAWLASHAGANQVPVPRDTPVNPARSSRVRVDNAQAREALRTWWMHDHDLVQAALPRRAGVVALFSKIVGRPARHG</sequence>
<keyword evidence="2" id="KW-1185">Reference proteome</keyword>
<evidence type="ECO:0000313" key="2">
    <source>
        <dbReference type="Proteomes" id="UP000019063"/>
    </source>
</evidence>
<proteinExistence type="predicted"/>
<dbReference type="RefSeq" id="WP_043844051.1">
    <property type="nucleotide sequence ID" value="NZ_AQQW01000005.1"/>
</dbReference>
<dbReference type="InterPro" id="IPR027417">
    <property type="entry name" value="P-loop_NTPase"/>
</dbReference>
<name>W4HL62_9RHOB</name>
<gene>
    <name evidence="1" type="ORF">ATO8_09288</name>
</gene>
<dbReference type="eggNOG" id="COG4421">
    <property type="taxonomic scope" value="Bacteria"/>
</dbReference>
<reference evidence="1 2" key="1">
    <citation type="journal article" date="2014" name="Antonie Van Leeuwenhoek">
        <title>Roseivivax atlanticus sp. nov., isolated from surface seawater of the Atlantic Ocean.</title>
        <authorList>
            <person name="Li G."/>
            <person name="Lai Q."/>
            <person name="Liu X."/>
            <person name="Sun F."/>
            <person name="Shao Z."/>
        </authorList>
    </citation>
    <scope>NUCLEOTIDE SEQUENCE [LARGE SCALE GENOMIC DNA]</scope>
    <source>
        <strain evidence="1 2">22II-s10s</strain>
    </source>
</reference>
<comment type="caution">
    <text evidence="1">The sequence shown here is derived from an EMBL/GenBank/DDBJ whole genome shotgun (WGS) entry which is preliminary data.</text>
</comment>
<dbReference type="AlphaFoldDB" id="W4HL62"/>
<dbReference type="EMBL" id="AQQW01000005">
    <property type="protein sequence ID" value="ETW12725.1"/>
    <property type="molecule type" value="Genomic_DNA"/>
</dbReference>
<organism evidence="1 2">
    <name type="scientific">Roseivivax marinus</name>
    <dbReference type="NCBI Taxonomy" id="1379903"/>
    <lineage>
        <taxon>Bacteria</taxon>
        <taxon>Pseudomonadati</taxon>
        <taxon>Pseudomonadota</taxon>
        <taxon>Alphaproteobacteria</taxon>
        <taxon>Rhodobacterales</taxon>
        <taxon>Roseobacteraceae</taxon>
        <taxon>Roseivivax</taxon>
    </lineage>
</organism>
<dbReference type="Proteomes" id="UP000019063">
    <property type="component" value="Unassembled WGS sequence"/>
</dbReference>
<accession>W4HL62</accession>